<feature type="domain" description="U1-type" evidence="5">
    <location>
        <begin position="8"/>
        <end position="43"/>
    </location>
</feature>
<keyword evidence="1" id="KW-0479">Metal-binding</keyword>
<dbReference type="InterPro" id="IPR040023">
    <property type="entry name" value="WBP4"/>
</dbReference>
<dbReference type="Proteomes" id="UP000030651">
    <property type="component" value="Unassembled WGS sequence"/>
</dbReference>
<dbReference type="eggNOG" id="KOG0150">
    <property type="taxonomic scope" value="Eukaryota"/>
</dbReference>
<dbReference type="EMBL" id="KI912115">
    <property type="protein sequence ID" value="ETS78180.1"/>
    <property type="molecule type" value="Genomic_DNA"/>
</dbReference>
<dbReference type="SMART" id="SM00451">
    <property type="entry name" value="ZnF_U1"/>
    <property type="match status" value="1"/>
</dbReference>
<dbReference type="InterPro" id="IPR036236">
    <property type="entry name" value="Znf_C2H2_sf"/>
</dbReference>
<protein>
    <recommendedName>
        <fullName evidence="5">U1-type domain-containing protein</fullName>
    </recommendedName>
</protein>
<evidence type="ECO:0000256" key="1">
    <source>
        <dbReference type="ARBA" id="ARBA00022723"/>
    </source>
</evidence>
<feature type="compositionally biased region" description="Basic and acidic residues" evidence="4">
    <location>
        <begin position="192"/>
        <end position="203"/>
    </location>
</feature>
<dbReference type="InterPro" id="IPR003604">
    <property type="entry name" value="Matrin/U1-like-C_Znf_C2H2"/>
</dbReference>
<dbReference type="GO" id="GO:0071011">
    <property type="term" value="C:precatalytic spliceosome"/>
    <property type="evidence" value="ECO:0007669"/>
    <property type="project" value="TreeGrafter"/>
</dbReference>
<accession>W3WWF9</accession>
<feature type="compositionally biased region" description="Basic and acidic residues" evidence="4">
    <location>
        <begin position="217"/>
        <end position="236"/>
    </location>
</feature>
<keyword evidence="2" id="KW-0863">Zinc-finger</keyword>
<feature type="region of interest" description="Disordered" evidence="4">
    <location>
        <begin position="171"/>
        <end position="301"/>
    </location>
</feature>
<dbReference type="PANTHER" id="PTHR13173">
    <property type="entry name" value="WW DOMAIN BINDING PROTEIN 4"/>
    <property type="match status" value="1"/>
</dbReference>
<feature type="region of interest" description="Disordered" evidence="4">
    <location>
        <begin position="45"/>
        <end position="111"/>
    </location>
</feature>
<dbReference type="AlphaFoldDB" id="W3WWF9"/>
<keyword evidence="7" id="KW-1185">Reference proteome</keyword>
<dbReference type="STRING" id="1229662.W3WWF9"/>
<dbReference type="InParanoid" id="W3WWF9"/>
<dbReference type="KEGG" id="pfy:PFICI_10242"/>
<dbReference type="InterPro" id="IPR013085">
    <property type="entry name" value="U1-CZ_Znf_C2H2"/>
</dbReference>
<organism evidence="6 7">
    <name type="scientific">Pestalotiopsis fici (strain W106-1 / CGMCC3.15140)</name>
    <dbReference type="NCBI Taxonomy" id="1229662"/>
    <lineage>
        <taxon>Eukaryota</taxon>
        <taxon>Fungi</taxon>
        <taxon>Dikarya</taxon>
        <taxon>Ascomycota</taxon>
        <taxon>Pezizomycotina</taxon>
        <taxon>Sordariomycetes</taxon>
        <taxon>Xylariomycetidae</taxon>
        <taxon>Amphisphaeriales</taxon>
        <taxon>Sporocadaceae</taxon>
        <taxon>Pestalotiopsis</taxon>
    </lineage>
</organism>
<dbReference type="HOGENOM" id="CLU_051534_0_0_1"/>
<dbReference type="OrthoDB" id="191651at2759"/>
<evidence type="ECO:0000256" key="2">
    <source>
        <dbReference type="ARBA" id="ARBA00022771"/>
    </source>
</evidence>
<dbReference type="GO" id="GO:0000398">
    <property type="term" value="P:mRNA splicing, via spliceosome"/>
    <property type="evidence" value="ECO:0007669"/>
    <property type="project" value="InterPro"/>
</dbReference>
<sequence>MSEYWKSTPKYWCKHCSVFVRDTKLERSNHDATAKHQSALKRFLRDLHRGHDKEEKEKDRAKREIERLNGVVGSSSSSNAAGPSSSSGPAPVAPKQSSQATARGTETQRQKQWEQLAEMGIDIPTELRGDMAMASDWQVTNTRIIDDTPKTDADGNVKVEAVATGVRKRVKREGEEEEEEAMQTLFKKPRKWGRDTKQAAKDDADLDALLSGTLAPIKKDKIEESNSEPTVKKEAKEEEADVGIPLKREPSNEGQGISSVIKPDPESVESAAVKQEATSEGNDDVPAVVFKKRKPKAVRQK</sequence>
<evidence type="ECO:0000313" key="6">
    <source>
        <dbReference type="EMBL" id="ETS78180.1"/>
    </source>
</evidence>
<dbReference type="SUPFAM" id="SSF57667">
    <property type="entry name" value="beta-beta-alpha zinc fingers"/>
    <property type="match status" value="1"/>
</dbReference>
<dbReference type="RefSeq" id="XP_007837014.1">
    <property type="nucleotide sequence ID" value="XM_007838823.1"/>
</dbReference>
<evidence type="ECO:0000256" key="3">
    <source>
        <dbReference type="ARBA" id="ARBA00022833"/>
    </source>
</evidence>
<dbReference type="Pfam" id="PF06220">
    <property type="entry name" value="zf-U1"/>
    <property type="match status" value="1"/>
</dbReference>
<feature type="compositionally biased region" description="Low complexity" evidence="4">
    <location>
        <begin position="69"/>
        <end position="94"/>
    </location>
</feature>
<dbReference type="GO" id="GO:0008270">
    <property type="term" value="F:zinc ion binding"/>
    <property type="evidence" value="ECO:0007669"/>
    <property type="project" value="UniProtKB-KW"/>
</dbReference>
<evidence type="ECO:0000313" key="7">
    <source>
        <dbReference type="Proteomes" id="UP000030651"/>
    </source>
</evidence>
<dbReference type="GeneID" id="19275255"/>
<dbReference type="PANTHER" id="PTHR13173:SF10">
    <property type="entry name" value="WW DOMAIN-BINDING PROTEIN 4"/>
    <property type="match status" value="1"/>
</dbReference>
<evidence type="ECO:0000256" key="4">
    <source>
        <dbReference type="SAM" id="MobiDB-lite"/>
    </source>
</evidence>
<gene>
    <name evidence="6" type="ORF">PFICI_10242</name>
</gene>
<evidence type="ECO:0000259" key="5">
    <source>
        <dbReference type="SMART" id="SM00451"/>
    </source>
</evidence>
<keyword evidence="3" id="KW-0862">Zinc</keyword>
<proteinExistence type="predicted"/>
<name>W3WWF9_PESFW</name>
<feature type="compositionally biased region" description="Polar residues" evidence="4">
    <location>
        <begin position="95"/>
        <end position="105"/>
    </location>
</feature>
<dbReference type="OMA" id="KSAPRYW"/>
<feature type="compositionally biased region" description="Basic and acidic residues" evidence="4">
    <location>
        <begin position="45"/>
        <end position="67"/>
    </location>
</feature>
<feature type="compositionally biased region" description="Basic residues" evidence="4">
    <location>
        <begin position="290"/>
        <end position="301"/>
    </location>
</feature>
<dbReference type="Gene3D" id="3.30.160.60">
    <property type="entry name" value="Classic Zinc Finger"/>
    <property type="match status" value="1"/>
</dbReference>
<dbReference type="GO" id="GO:0003723">
    <property type="term" value="F:RNA binding"/>
    <property type="evidence" value="ECO:0007669"/>
    <property type="project" value="TreeGrafter"/>
</dbReference>
<reference evidence="7" key="1">
    <citation type="journal article" date="2015" name="BMC Genomics">
        <title>Genomic and transcriptomic analysis of the endophytic fungus Pestalotiopsis fici reveals its lifestyle and high potential for synthesis of natural products.</title>
        <authorList>
            <person name="Wang X."/>
            <person name="Zhang X."/>
            <person name="Liu L."/>
            <person name="Xiang M."/>
            <person name="Wang W."/>
            <person name="Sun X."/>
            <person name="Che Y."/>
            <person name="Guo L."/>
            <person name="Liu G."/>
            <person name="Guo L."/>
            <person name="Wang C."/>
            <person name="Yin W.B."/>
            <person name="Stadler M."/>
            <person name="Zhang X."/>
            <person name="Liu X."/>
        </authorList>
    </citation>
    <scope>NUCLEOTIDE SEQUENCE [LARGE SCALE GENOMIC DNA]</scope>
    <source>
        <strain evidence="7">W106-1 / CGMCC3.15140</strain>
    </source>
</reference>